<comment type="caution">
    <text evidence="2">The sequence shown here is derived from an EMBL/GenBank/DDBJ whole genome shotgun (WGS) entry which is preliminary data.</text>
</comment>
<dbReference type="Gene3D" id="3.40.1410.10">
    <property type="entry name" value="Chorismate lyase-like"/>
    <property type="match status" value="1"/>
</dbReference>
<accession>A0A4R6U412</accession>
<evidence type="ECO:0000313" key="3">
    <source>
        <dbReference type="Proteomes" id="UP000295632"/>
    </source>
</evidence>
<sequence length="89" mass="10184">MFSVNYFPLELIKDPHLFDAFTGSLLGFIERQLQTSIVFADTEITVPNAQDPFLSRLGASPSRPIMLLQQVHYNAFNTPLFFFARLCEQ</sequence>
<evidence type="ECO:0000313" key="2">
    <source>
        <dbReference type="EMBL" id="TDQ41170.1"/>
    </source>
</evidence>
<dbReference type="InterPro" id="IPR028978">
    <property type="entry name" value="Chorismate_lyase_/UTRA_dom_sf"/>
</dbReference>
<dbReference type="SUPFAM" id="SSF64288">
    <property type="entry name" value="Chorismate lyase-like"/>
    <property type="match status" value="1"/>
</dbReference>
<protein>
    <submittedName>
        <fullName evidence="2">UTRA domain-containing protein</fullName>
    </submittedName>
</protein>
<dbReference type="Proteomes" id="UP000295632">
    <property type="component" value="Unassembled WGS sequence"/>
</dbReference>
<proteinExistence type="predicted"/>
<dbReference type="GO" id="GO:0006355">
    <property type="term" value="P:regulation of DNA-templated transcription"/>
    <property type="evidence" value="ECO:0007669"/>
    <property type="project" value="InterPro"/>
</dbReference>
<feature type="domain" description="UbiC transcription regulator-associated" evidence="1">
    <location>
        <begin position="2"/>
        <end position="80"/>
    </location>
</feature>
<dbReference type="InterPro" id="IPR011663">
    <property type="entry name" value="UTRA"/>
</dbReference>
<evidence type="ECO:0000259" key="1">
    <source>
        <dbReference type="Pfam" id="PF07702"/>
    </source>
</evidence>
<dbReference type="GO" id="GO:0003677">
    <property type="term" value="F:DNA binding"/>
    <property type="evidence" value="ECO:0007669"/>
    <property type="project" value="InterPro"/>
</dbReference>
<dbReference type="AlphaFoldDB" id="A0A4R6U412"/>
<keyword evidence="3" id="KW-1185">Reference proteome</keyword>
<organism evidence="2 3">
    <name type="scientific">Aureibacillus halotolerans</name>
    <dbReference type="NCBI Taxonomy" id="1508390"/>
    <lineage>
        <taxon>Bacteria</taxon>
        <taxon>Bacillati</taxon>
        <taxon>Bacillota</taxon>
        <taxon>Bacilli</taxon>
        <taxon>Bacillales</taxon>
        <taxon>Bacillaceae</taxon>
        <taxon>Aureibacillus</taxon>
    </lineage>
</organism>
<reference evidence="2 3" key="1">
    <citation type="submission" date="2019-03" db="EMBL/GenBank/DDBJ databases">
        <title>Genomic Encyclopedia of Type Strains, Phase IV (KMG-IV): sequencing the most valuable type-strain genomes for metagenomic binning, comparative biology and taxonomic classification.</title>
        <authorList>
            <person name="Goeker M."/>
        </authorList>
    </citation>
    <scope>NUCLEOTIDE SEQUENCE [LARGE SCALE GENOMIC DNA]</scope>
    <source>
        <strain evidence="2 3">DSM 28697</strain>
    </source>
</reference>
<dbReference type="EMBL" id="SNYJ01000004">
    <property type="protein sequence ID" value="TDQ41170.1"/>
    <property type="molecule type" value="Genomic_DNA"/>
</dbReference>
<name>A0A4R6U412_9BACI</name>
<gene>
    <name evidence="2" type="ORF">EV213_104168</name>
</gene>
<dbReference type="Pfam" id="PF07702">
    <property type="entry name" value="UTRA"/>
    <property type="match status" value="1"/>
</dbReference>